<gene>
    <name evidence="2" type="ORF">FC84_GL001069</name>
</gene>
<organism evidence="2 3">
    <name type="scientific">Lapidilactobacillus dextrinicus DSM 20335</name>
    <dbReference type="NCBI Taxonomy" id="1423738"/>
    <lineage>
        <taxon>Bacteria</taxon>
        <taxon>Bacillati</taxon>
        <taxon>Bacillota</taxon>
        <taxon>Bacilli</taxon>
        <taxon>Lactobacillales</taxon>
        <taxon>Lactobacillaceae</taxon>
        <taxon>Lapidilactobacillus</taxon>
    </lineage>
</organism>
<dbReference type="SUPFAM" id="SSF56219">
    <property type="entry name" value="DNase I-like"/>
    <property type="match status" value="1"/>
</dbReference>
<dbReference type="PANTHER" id="PTHR12121">
    <property type="entry name" value="CARBON CATABOLITE REPRESSOR PROTEIN 4"/>
    <property type="match status" value="1"/>
</dbReference>
<evidence type="ECO:0000313" key="3">
    <source>
        <dbReference type="Proteomes" id="UP000051813"/>
    </source>
</evidence>
<protein>
    <recommendedName>
        <fullName evidence="1">Endonuclease/exonuclease/phosphatase domain-containing protein</fullName>
    </recommendedName>
</protein>
<dbReference type="PATRIC" id="fig|1423738.3.peg.1082"/>
<dbReference type="Pfam" id="PF03372">
    <property type="entry name" value="Exo_endo_phos"/>
    <property type="match status" value="1"/>
</dbReference>
<dbReference type="OrthoDB" id="9793162at2"/>
<sequence length="253" mass="29227">MRIATYNVRVDTDVDVDWSWNDRKSGLISLIDYHDWDLLTVQEVKPNQVQDLKQLTEYQILSKEREGDGTGEGLALLFKPKMFDCLDHGAFWLSETPDRPSIHPNAAFKRVCLWTVLKNKASGKQFMVINVHLDNESEEARYQGMQLMLKELAPKIVEYNTIIMGDFNAELDESVHELLSDFANARFLADIKHYGPNGTFEDFNYDIDWQNLENIDYIYTKGFIVDKTAVITDSLDRKFVSDHFPVEAVLHAQ</sequence>
<dbReference type="Proteomes" id="UP000051813">
    <property type="component" value="Unassembled WGS sequence"/>
</dbReference>
<evidence type="ECO:0000313" key="2">
    <source>
        <dbReference type="EMBL" id="KRM79600.1"/>
    </source>
</evidence>
<name>A0A0R2BKD2_9LACO</name>
<evidence type="ECO:0000259" key="1">
    <source>
        <dbReference type="Pfam" id="PF03372"/>
    </source>
</evidence>
<dbReference type="InterPro" id="IPR050410">
    <property type="entry name" value="CCR4/nocturin_mRNA_transcr"/>
</dbReference>
<feature type="domain" description="Endonuclease/exonuclease/phosphatase" evidence="1">
    <location>
        <begin position="4"/>
        <end position="243"/>
    </location>
</feature>
<reference evidence="2 3" key="1">
    <citation type="journal article" date="2015" name="Genome Announc.">
        <title>Expanding the biotechnology potential of lactobacilli through comparative genomics of 213 strains and associated genera.</title>
        <authorList>
            <person name="Sun Z."/>
            <person name="Harris H.M."/>
            <person name="McCann A."/>
            <person name="Guo C."/>
            <person name="Argimon S."/>
            <person name="Zhang W."/>
            <person name="Yang X."/>
            <person name="Jeffery I.B."/>
            <person name="Cooney J.C."/>
            <person name="Kagawa T.F."/>
            <person name="Liu W."/>
            <person name="Song Y."/>
            <person name="Salvetti E."/>
            <person name="Wrobel A."/>
            <person name="Rasinkangas P."/>
            <person name="Parkhill J."/>
            <person name="Rea M.C."/>
            <person name="O'Sullivan O."/>
            <person name="Ritari J."/>
            <person name="Douillard F.P."/>
            <person name="Paul Ross R."/>
            <person name="Yang R."/>
            <person name="Briner A.E."/>
            <person name="Felis G.E."/>
            <person name="de Vos W.M."/>
            <person name="Barrangou R."/>
            <person name="Klaenhammer T.R."/>
            <person name="Caufield P.W."/>
            <person name="Cui Y."/>
            <person name="Zhang H."/>
            <person name="O'Toole P.W."/>
        </authorList>
    </citation>
    <scope>NUCLEOTIDE SEQUENCE [LARGE SCALE GENOMIC DNA]</scope>
    <source>
        <strain evidence="2 3">DSM 20335</strain>
    </source>
</reference>
<accession>A0A0R2BKD2</accession>
<proteinExistence type="predicted"/>
<dbReference type="GO" id="GO:0000175">
    <property type="term" value="F:3'-5'-RNA exonuclease activity"/>
    <property type="evidence" value="ECO:0007669"/>
    <property type="project" value="TreeGrafter"/>
</dbReference>
<comment type="caution">
    <text evidence="2">The sequence shown here is derived from an EMBL/GenBank/DDBJ whole genome shotgun (WGS) entry which is preliminary data.</text>
</comment>
<dbReference type="STRING" id="1423738.FC84_GL001069"/>
<keyword evidence="3" id="KW-1185">Reference proteome</keyword>
<dbReference type="RefSeq" id="WP_057754636.1">
    <property type="nucleotide sequence ID" value="NZ_AYYK01000003.1"/>
</dbReference>
<dbReference type="InterPro" id="IPR036691">
    <property type="entry name" value="Endo/exonu/phosph_ase_sf"/>
</dbReference>
<dbReference type="CDD" id="cd09083">
    <property type="entry name" value="EEP-1"/>
    <property type="match status" value="1"/>
</dbReference>
<dbReference type="AlphaFoldDB" id="A0A0R2BKD2"/>
<dbReference type="Gene3D" id="3.60.10.10">
    <property type="entry name" value="Endonuclease/exonuclease/phosphatase"/>
    <property type="match status" value="1"/>
</dbReference>
<dbReference type="PANTHER" id="PTHR12121:SF36">
    <property type="entry name" value="ENDONUCLEASE_EXONUCLEASE_PHOSPHATASE DOMAIN-CONTAINING PROTEIN"/>
    <property type="match status" value="1"/>
</dbReference>
<dbReference type="InterPro" id="IPR005135">
    <property type="entry name" value="Endo/exonuclease/phosphatase"/>
</dbReference>
<dbReference type="EMBL" id="AYYK01000003">
    <property type="protein sequence ID" value="KRM79600.1"/>
    <property type="molecule type" value="Genomic_DNA"/>
</dbReference>